<accession>A0A0C9VF36</accession>
<keyword evidence="2" id="KW-1185">Reference proteome</keyword>
<sequence length="239" mass="26285">MSMTISHTTREELMSAILQFIDSSTRWANWALNVFPLLCPALQSSYSKIAGKTLCNASISLNRAVICDLAWFANHVHNAHGSYFFVNKEWEFVQANLIILCDASMVGLGFYVPAKALSFASGIPSNPLISNIHFYEALRVASAIARAAALPTPLHCLLVYTVFRHDLCDFINTCGATALALAGISDSAIQAMSRWSSDTWRIHIQKHPVLLQALMHGHSVFQIPSLTTTHSSLPTPSRE</sequence>
<evidence type="ECO:0000313" key="2">
    <source>
        <dbReference type="Proteomes" id="UP000054279"/>
    </source>
</evidence>
<protein>
    <submittedName>
        <fullName evidence="1">Uncharacterized protein</fullName>
    </submittedName>
</protein>
<dbReference type="HOGENOM" id="CLU_1161765_0_0_1"/>
<reference evidence="1 2" key="1">
    <citation type="submission" date="2014-06" db="EMBL/GenBank/DDBJ databases">
        <title>Evolutionary Origins and Diversification of the Mycorrhizal Mutualists.</title>
        <authorList>
            <consortium name="DOE Joint Genome Institute"/>
            <consortium name="Mycorrhizal Genomics Consortium"/>
            <person name="Kohler A."/>
            <person name="Kuo A."/>
            <person name="Nagy L.G."/>
            <person name="Floudas D."/>
            <person name="Copeland A."/>
            <person name="Barry K.W."/>
            <person name="Cichocki N."/>
            <person name="Veneault-Fourrey C."/>
            <person name="LaButti K."/>
            <person name="Lindquist E.A."/>
            <person name="Lipzen A."/>
            <person name="Lundell T."/>
            <person name="Morin E."/>
            <person name="Murat C."/>
            <person name="Riley R."/>
            <person name="Ohm R."/>
            <person name="Sun H."/>
            <person name="Tunlid A."/>
            <person name="Henrissat B."/>
            <person name="Grigoriev I.V."/>
            <person name="Hibbett D.S."/>
            <person name="Martin F."/>
        </authorList>
    </citation>
    <scope>NUCLEOTIDE SEQUENCE [LARGE SCALE GENOMIC DNA]</scope>
    <source>
        <strain evidence="1 2">SS14</strain>
    </source>
</reference>
<dbReference type="Proteomes" id="UP000054279">
    <property type="component" value="Unassembled WGS sequence"/>
</dbReference>
<evidence type="ECO:0000313" key="1">
    <source>
        <dbReference type="EMBL" id="KIJ36240.1"/>
    </source>
</evidence>
<dbReference type="EMBL" id="KN837180">
    <property type="protein sequence ID" value="KIJ36240.1"/>
    <property type="molecule type" value="Genomic_DNA"/>
</dbReference>
<gene>
    <name evidence="1" type="ORF">M422DRAFT_261376</name>
</gene>
<name>A0A0C9VF36_SPHS4</name>
<organism evidence="1 2">
    <name type="scientific">Sphaerobolus stellatus (strain SS14)</name>
    <dbReference type="NCBI Taxonomy" id="990650"/>
    <lineage>
        <taxon>Eukaryota</taxon>
        <taxon>Fungi</taxon>
        <taxon>Dikarya</taxon>
        <taxon>Basidiomycota</taxon>
        <taxon>Agaricomycotina</taxon>
        <taxon>Agaricomycetes</taxon>
        <taxon>Phallomycetidae</taxon>
        <taxon>Geastrales</taxon>
        <taxon>Sphaerobolaceae</taxon>
        <taxon>Sphaerobolus</taxon>
    </lineage>
</organism>
<dbReference type="OrthoDB" id="5598396at2759"/>
<proteinExistence type="predicted"/>
<dbReference type="AlphaFoldDB" id="A0A0C9VF36"/>